<accession>A0A3M6UFB7</accession>
<dbReference type="EMBL" id="RCHS01001653">
    <property type="protein sequence ID" value="RMX52370.1"/>
    <property type="molecule type" value="Genomic_DNA"/>
</dbReference>
<dbReference type="AlphaFoldDB" id="A0A3M6UFB7"/>
<protein>
    <submittedName>
        <fullName evidence="1">Uncharacterized protein</fullName>
    </submittedName>
</protein>
<evidence type="ECO:0000313" key="2">
    <source>
        <dbReference type="Proteomes" id="UP000275408"/>
    </source>
</evidence>
<name>A0A3M6UFB7_POCDA</name>
<sequence length="107" mass="12083">MEKLKYGKIPRRRSISLNISSASRETSSCSGNSTPVMENSFSEVEAQIIDMAEIAKKRRQGRSKSVPHVRRFQCYSTDEAFDQHFSTKLDASSFQELPTTTLCSTEL</sequence>
<comment type="caution">
    <text evidence="1">The sequence shown here is derived from an EMBL/GenBank/DDBJ whole genome shotgun (WGS) entry which is preliminary data.</text>
</comment>
<gene>
    <name evidence="1" type="ORF">pdam_00014383</name>
</gene>
<dbReference type="Proteomes" id="UP000275408">
    <property type="component" value="Unassembled WGS sequence"/>
</dbReference>
<proteinExistence type="predicted"/>
<evidence type="ECO:0000313" key="1">
    <source>
        <dbReference type="EMBL" id="RMX52370.1"/>
    </source>
</evidence>
<keyword evidence="2" id="KW-1185">Reference proteome</keyword>
<reference evidence="1 2" key="1">
    <citation type="journal article" date="2018" name="Sci. Rep.">
        <title>Comparative analysis of the Pocillopora damicornis genome highlights role of immune system in coral evolution.</title>
        <authorList>
            <person name="Cunning R."/>
            <person name="Bay R.A."/>
            <person name="Gillette P."/>
            <person name="Baker A.C."/>
            <person name="Traylor-Knowles N."/>
        </authorList>
    </citation>
    <scope>NUCLEOTIDE SEQUENCE [LARGE SCALE GENOMIC DNA]</scope>
    <source>
        <strain evidence="1">RSMAS</strain>
        <tissue evidence="1">Whole animal</tissue>
    </source>
</reference>
<organism evidence="1 2">
    <name type="scientific">Pocillopora damicornis</name>
    <name type="common">Cauliflower coral</name>
    <name type="synonym">Millepora damicornis</name>
    <dbReference type="NCBI Taxonomy" id="46731"/>
    <lineage>
        <taxon>Eukaryota</taxon>
        <taxon>Metazoa</taxon>
        <taxon>Cnidaria</taxon>
        <taxon>Anthozoa</taxon>
        <taxon>Hexacorallia</taxon>
        <taxon>Scleractinia</taxon>
        <taxon>Astrocoeniina</taxon>
        <taxon>Pocilloporidae</taxon>
        <taxon>Pocillopora</taxon>
    </lineage>
</organism>